<dbReference type="InterPro" id="IPR025857">
    <property type="entry name" value="MacB_PCD"/>
</dbReference>
<gene>
    <name evidence="3" type="ORF">ACE05E_06975</name>
</gene>
<organism evidence="3 4">
    <name type="scientific">Marinobacter shengliensis</name>
    <dbReference type="NCBI Taxonomy" id="1389223"/>
    <lineage>
        <taxon>Bacteria</taxon>
        <taxon>Pseudomonadati</taxon>
        <taxon>Pseudomonadota</taxon>
        <taxon>Gammaproteobacteria</taxon>
        <taxon>Pseudomonadales</taxon>
        <taxon>Marinobacteraceae</taxon>
        <taxon>Marinobacter</taxon>
    </lineage>
</organism>
<evidence type="ECO:0000313" key="3">
    <source>
        <dbReference type="EMBL" id="MFB2715222.1"/>
    </source>
</evidence>
<sequence length="299" mass="32137">MIAWLRLAFGNLRVNRRRTGITLLSVAVGVGGLVFLWAFIDGINAQMINNMTGYVTGDLKVHQRGFHDDREMNIALAESWNPTREVSAVTGVAAATPRVTGNALASHGAQSRALQVMGVDSTTEPQVTRLDRSIVLGRYLEGGNEIVMGMDAASALSTSPGDEVVLMVQAADGSIGADRFEVVGVFETGIKRIDGFVAQVSLASAQTLYAFEGRFTEIAARVEDSDQFEAVVGSLRKQLQERNVEVLGWLVEILPPAPRPFAASTAPAVTCSTQSMHSSISILPEAWVDCRKTKFHGSC</sequence>
<evidence type="ECO:0000259" key="2">
    <source>
        <dbReference type="Pfam" id="PF12704"/>
    </source>
</evidence>
<feature type="domain" description="MacB-like periplasmic core" evidence="2">
    <location>
        <begin position="19"/>
        <end position="237"/>
    </location>
</feature>
<feature type="transmembrane region" description="Helical" evidence="1">
    <location>
        <begin position="21"/>
        <end position="40"/>
    </location>
</feature>
<dbReference type="InterPro" id="IPR051447">
    <property type="entry name" value="Lipoprotein-release_system"/>
</dbReference>
<protein>
    <submittedName>
        <fullName evidence="3">ABC transporter permease</fullName>
    </submittedName>
</protein>
<evidence type="ECO:0000313" key="4">
    <source>
        <dbReference type="Proteomes" id="UP001576762"/>
    </source>
</evidence>
<dbReference type="RefSeq" id="WP_374813566.1">
    <property type="nucleotide sequence ID" value="NZ_JBHFLD010000007.1"/>
</dbReference>
<dbReference type="PANTHER" id="PTHR30489">
    <property type="entry name" value="LIPOPROTEIN-RELEASING SYSTEM TRANSMEMBRANE PROTEIN LOLE"/>
    <property type="match status" value="1"/>
</dbReference>
<comment type="caution">
    <text evidence="3">The sequence shown here is derived from an EMBL/GenBank/DDBJ whole genome shotgun (WGS) entry which is preliminary data.</text>
</comment>
<keyword evidence="1" id="KW-0812">Transmembrane</keyword>
<keyword evidence="1" id="KW-1133">Transmembrane helix</keyword>
<keyword evidence="1" id="KW-0472">Membrane</keyword>
<dbReference type="Pfam" id="PF12704">
    <property type="entry name" value="MacB_PCD"/>
    <property type="match status" value="1"/>
</dbReference>
<dbReference type="EMBL" id="JBHFLD010000007">
    <property type="protein sequence ID" value="MFB2715222.1"/>
    <property type="molecule type" value="Genomic_DNA"/>
</dbReference>
<reference evidence="3 4" key="1">
    <citation type="submission" date="2024-09" db="EMBL/GenBank/DDBJ databases">
        <title>Draft genome sequences of 6 high pH adapted Marinobacter shengliensis sp. isolated from Mariana forearc serpentinite mud volcanoes.</title>
        <authorList>
            <person name="Elkassas S."/>
            <person name="Serres M."/>
            <person name="Michael N."/>
            <person name="Amina P."/>
            <person name="Teodora Z."/>
            <person name="Julie H."/>
        </authorList>
    </citation>
    <scope>NUCLEOTIDE SEQUENCE [LARGE SCALE GENOMIC DNA]</scope>
    <source>
        <strain evidence="3 4">EB4</strain>
    </source>
</reference>
<proteinExistence type="predicted"/>
<dbReference type="Proteomes" id="UP001576762">
    <property type="component" value="Unassembled WGS sequence"/>
</dbReference>
<evidence type="ECO:0000256" key="1">
    <source>
        <dbReference type="SAM" id="Phobius"/>
    </source>
</evidence>
<dbReference type="PANTHER" id="PTHR30489:SF0">
    <property type="entry name" value="LIPOPROTEIN-RELEASING SYSTEM TRANSMEMBRANE PROTEIN LOLE"/>
    <property type="match status" value="1"/>
</dbReference>
<accession>A0ABV4W4W9</accession>
<keyword evidence="4" id="KW-1185">Reference proteome</keyword>
<name>A0ABV4W4W9_9GAMM</name>